<dbReference type="Proteomes" id="UP000016943">
    <property type="component" value="Chromosome"/>
</dbReference>
<organism evidence="2 3">
    <name type="scientific">Corynebacterium argentoratense DSM 44202</name>
    <dbReference type="NCBI Taxonomy" id="1348662"/>
    <lineage>
        <taxon>Bacteria</taxon>
        <taxon>Bacillati</taxon>
        <taxon>Actinomycetota</taxon>
        <taxon>Actinomycetes</taxon>
        <taxon>Mycobacteriales</taxon>
        <taxon>Corynebacteriaceae</taxon>
        <taxon>Corynebacterium</taxon>
    </lineage>
</organism>
<dbReference type="HOGENOM" id="CLU_3078820_0_0_11"/>
<feature type="compositionally biased region" description="Basic and acidic residues" evidence="1">
    <location>
        <begin position="1"/>
        <end position="11"/>
    </location>
</feature>
<protein>
    <submittedName>
        <fullName evidence="2">Uncharacterized protein</fullName>
    </submittedName>
</protein>
<evidence type="ECO:0000313" key="3">
    <source>
        <dbReference type="Proteomes" id="UP000016943"/>
    </source>
</evidence>
<dbReference type="GeneID" id="78250745"/>
<dbReference type="EMBL" id="CP006365">
    <property type="protein sequence ID" value="AGU14434.1"/>
    <property type="molecule type" value="Genomic_DNA"/>
</dbReference>
<gene>
    <name evidence="2" type="ORF">CARG_01215</name>
</gene>
<sequence length="52" mass="6093">MGDAARAHDSDLDQAPRTPLEVVKQDTEREMSYLDAFDEVYERYKDVFKRLA</sequence>
<reference evidence="2 3" key="1">
    <citation type="journal article" date="2013" name="Genome Announc.">
        <title>Whole-Genome Sequence of the Clinical Strain Corynebacterium argentoratense DSM 44202, Isolated from a Human Throat Specimen.</title>
        <authorList>
            <person name="Bomholt C."/>
            <person name="Glaub A."/>
            <person name="Gravermann K."/>
            <person name="Albersmeier A."/>
            <person name="Brinkrolf K."/>
            <person name="Ruckert C."/>
            <person name="Tauch A."/>
        </authorList>
    </citation>
    <scope>NUCLEOTIDE SEQUENCE [LARGE SCALE GENOMIC DNA]</scope>
    <source>
        <strain evidence="2">DSM 44202</strain>
    </source>
</reference>
<keyword evidence="3" id="KW-1185">Reference proteome</keyword>
<dbReference type="PATRIC" id="fig|1348662.3.peg.233"/>
<dbReference type="RefSeq" id="WP_020975558.1">
    <property type="nucleotide sequence ID" value="NC_022198.1"/>
</dbReference>
<evidence type="ECO:0000256" key="1">
    <source>
        <dbReference type="SAM" id="MobiDB-lite"/>
    </source>
</evidence>
<dbReference type="STRING" id="1348662.CARG_01215"/>
<dbReference type="AlphaFoldDB" id="U3GSZ5"/>
<evidence type="ECO:0000313" key="2">
    <source>
        <dbReference type="EMBL" id="AGU14434.1"/>
    </source>
</evidence>
<accession>U3GSZ5</accession>
<proteinExistence type="predicted"/>
<feature type="region of interest" description="Disordered" evidence="1">
    <location>
        <begin position="1"/>
        <end position="20"/>
    </location>
</feature>
<dbReference type="KEGG" id="caz:CARG_01215"/>
<name>U3GSZ5_9CORY</name>